<keyword evidence="1" id="KW-0812">Transmembrane</keyword>
<dbReference type="PATRIC" id="fig|1613.112.peg.195"/>
<evidence type="ECO:0000313" key="8">
    <source>
        <dbReference type="Proteomes" id="UP000466799"/>
    </source>
</evidence>
<evidence type="ECO:0000313" key="4">
    <source>
        <dbReference type="EMBL" id="PNV57502.1"/>
    </source>
</evidence>
<reference evidence="2 6" key="1">
    <citation type="submission" date="2016-09" db="EMBL/GenBank/DDBJ databases">
        <title>Genome Sequence of the Lactobacillus fermentum strain NCC2970 (CNCM I-5068).</title>
        <authorList>
            <person name="Barretto C."/>
            <person name="Ngom-Bru C."/>
            <person name="Genevaz A."/>
            <person name="Fournier C."/>
            <person name="Moine D."/>
            <person name="Kassam M."/>
            <person name="Iltis A."/>
            <person name="Sagory-Zalkind P."/>
            <person name="Faucherand G."/>
            <person name="Descombes P."/>
            <person name="Duboux S."/>
        </authorList>
    </citation>
    <scope>NUCLEOTIDE SEQUENCE [LARGE SCALE GENOMIC DNA]</scope>
    <source>
        <strain evidence="2 6">NCC2970</strain>
    </source>
</reference>
<dbReference type="InterPro" id="IPR020215">
    <property type="entry name" value="EbsA-like"/>
</dbReference>
<organism evidence="4 7">
    <name type="scientific">Limosilactobacillus fermentum</name>
    <name type="common">Lactobacillus fermentum</name>
    <dbReference type="NCBI Taxonomy" id="1613"/>
    <lineage>
        <taxon>Bacteria</taxon>
        <taxon>Bacillati</taxon>
        <taxon>Bacillota</taxon>
        <taxon>Bacilli</taxon>
        <taxon>Lactobacillales</taxon>
        <taxon>Lactobacillaceae</taxon>
        <taxon>Limosilactobacillus</taxon>
    </lineage>
</organism>
<keyword evidence="1" id="KW-0472">Membrane</keyword>
<dbReference type="Proteomes" id="UP000503169">
    <property type="component" value="Chromosome"/>
</dbReference>
<dbReference type="AlphaFoldDB" id="A0A0F4HCA6"/>
<dbReference type="EMBL" id="POTQ01000016">
    <property type="protein sequence ID" value="PNV57502.1"/>
    <property type="molecule type" value="Genomic_DNA"/>
</dbReference>
<evidence type="ECO:0000313" key="9">
    <source>
        <dbReference type="Proteomes" id="UP000503169"/>
    </source>
</evidence>
<keyword evidence="1" id="KW-1133">Transmembrane helix</keyword>
<dbReference type="EMBL" id="CP050919">
    <property type="protein sequence ID" value="QIX58840.1"/>
    <property type="molecule type" value="Genomic_DNA"/>
</dbReference>
<dbReference type="Proteomes" id="UP000094714">
    <property type="component" value="Chromosome"/>
</dbReference>
<dbReference type="Proteomes" id="UP000236514">
    <property type="component" value="Unassembled WGS sequence"/>
</dbReference>
<reference evidence="5 9" key="4">
    <citation type="submission" date="2020-04" db="EMBL/GenBank/DDBJ databases">
        <title>Novel strain L. Fermentum HFD1 producer antibacterial peptides.</title>
        <authorList>
            <person name="Ozhegov G.D."/>
            <person name="Pavlova A.S."/>
            <person name="Zhuravleva D.E."/>
            <person name="Gogoleva N.V."/>
            <person name="Shagimardanova E.I."/>
            <person name="Markelova M.I."/>
            <person name="Yarullina D.R."/>
            <person name="Kayumov A.R."/>
        </authorList>
    </citation>
    <scope>NUCLEOTIDE SEQUENCE [LARGE SCALE GENOMIC DNA]</scope>
    <source>
        <strain evidence="5 9">HFD1</strain>
    </source>
</reference>
<evidence type="ECO:0000313" key="7">
    <source>
        <dbReference type="Proteomes" id="UP000236514"/>
    </source>
</evidence>
<sequence length="144" mass="16867">MKEEKTLEEQKRYFYQQDPTTAVISWSWTFIILIIGVVIWLEITHFQWITAAFLVAFFAVAALAVFRRTMTVKKDEIVFNRILQKEYMVVPLDEIRQPRFTRHTLSITVRGEVMTFTFSHRSITSLRAILTDATAQGQMESEEA</sequence>
<feature type="transmembrane region" description="Helical" evidence="1">
    <location>
        <begin position="21"/>
        <end position="40"/>
    </location>
</feature>
<evidence type="ECO:0000313" key="5">
    <source>
        <dbReference type="EMBL" id="QIX58840.1"/>
    </source>
</evidence>
<accession>A0A0F4HCA6</accession>
<evidence type="ECO:0000256" key="1">
    <source>
        <dbReference type="SAM" id="Phobius"/>
    </source>
</evidence>
<name>A0A0F4HCA6_LIMFE</name>
<dbReference type="EMBL" id="WHJL01000019">
    <property type="protein sequence ID" value="MPQ35025.1"/>
    <property type="molecule type" value="Genomic_DNA"/>
</dbReference>
<proteinExistence type="predicted"/>
<evidence type="ECO:0000313" key="6">
    <source>
        <dbReference type="Proteomes" id="UP000094714"/>
    </source>
</evidence>
<feature type="transmembrane region" description="Helical" evidence="1">
    <location>
        <begin position="46"/>
        <end position="66"/>
    </location>
</feature>
<protein>
    <submittedName>
        <fullName evidence="2">Pore-forming protein</fullName>
    </submittedName>
    <submittedName>
        <fullName evidence="4">VPDSG-CTERM exosortase interaction domain protein</fullName>
    </submittedName>
</protein>
<reference evidence="4 7" key="2">
    <citation type="submission" date="2018-01" db="EMBL/GenBank/DDBJ databases">
        <title>Draft genome sequence of the feruloyl esterase-producing strain Lactobacillus fermentum CRL 1446, isolated from artisanal goat milk cheese.</title>
        <authorList>
            <person name="Abeijon Mukdsi M.C."/>
            <person name="Saavedra L."/>
            <person name="Gauffin Cano M.P."/>
            <person name="Hebert E.M."/>
            <person name="Medina R.B."/>
        </authorList>
    </citation>
    <scope>NUCLEOTIDE SEQUENCE [LARGE SCALE GENOMIC DNA]</scope>
    <source>
        <strain evidence="4 7">CRL 1446</strain>
    </source>
</reference>
<evidence type="ECO:0000313" key="3">
    <source>
        <dbReference type="EMBL" id="MPQ35025.1"/>
    </source>
</evidence>
<gene>
    <name evidence="4" type="ORF">C1Y38_07735</name>
    <name evidence="3" type="ORF">GC247_03725</name>
    <name evidence="5" type="ORF">HCY95_01278</name>
    <name evidence="2" type="ORF">LACFE_CDS0183</name>
</gene>
<dbReference type="RefSeq" id="WP_003683310.1">
    <property type="nucleotide sequence ID" value="NZ_BOLH01000015.1"/>
</dbReference>
<dbReference type="STRING" id="1613.GCA_002119645_01418"/>
<dbReference type="Pfam" id="PF17255">
    <property type="entry name" value="EbsA"/>
    <property type="match status" value="1"/>
</dbReference>
<dbReference type="EMBL" id="CP017151">
    <property type="protein sequence ID" value="AOR73662.1"/>
    <property type="molecule type" value="Genomic_DNA"/>
</dbReference>
<reference evidence="3 8" key="3">
    <citation type="submission" date="2019-10" db="EMBL/GenBank/DDBJ databases">
        <title>Genome Sequencing and assembly of Lactobacillus fermentum I2, a lactic acid bacteria.</title>
        <authorList>
            <person name="Lopes L.S."/>
            <person name="Persinoti G.F."/>
            <person name="Riano-Pachon D.M."/>
            <person name="Labate C.A."/>
        </authorList>
    </citation>
    <scope>NUCLEOTIDE SEQUENCE [LARGE SCALE GENOMIC DNA]</scope>
    <source>
        <strain evidence="3 8">I2</strain>
    </source>
</reference>
<dbReference type="Proteomes" id="UP000466799">
    <property type="component" value="Unassembled WGS sequence"/>
</dbReference>
<evidence type="ECO:0000313" key="2">
    <source>
        <dbReference type="EMBL" id="AOR73662.1"/>
    </source>
</evidence>